<evidence type="ECO:0000313" key="9">
    <source>
        <dbReference type="Proteomes" id="UP000007013"/>
    </source>
</evidence>
<dbReference type="EMBL" id="CP001032">
    <property type="protein sequence ID" value="ACB75383.1"/>
    <property type="molecule type" value="Genomic_DNA"/>
</dbReference>
<dbReference type="InterPro" id="IPR007627">
    <property type="entry name" value="RNA_pol_sigma70_r2"/>
</dbReference>
<dbReference type="SUPFAM" id="SSF88946">
    <property type="entry name" value="Sigma2 domain of RNA polymerase sigma factors"/>
    <property type="match status" value="1"/>
</dbReference>
<dbReference type="NCBIfam" id="TIGR02937">
    <property type="entry name" value="sigma70-ECF"/>
    <property type="match status" value="1"/>
</dbReference>
<evidence type="ECO:0000313" key="8">
    <source>
        <dbReference type="EMBL" id="ACB75383.1"/>
    </source>
</evidence>
<keyword evidence="3" id="KW-0731">Sigma factor</keyword>
<evidence type="ECO:0000256" key="5">
    <source>
        <dbReference type="ARBA" id="ARBA00023163"/>
    </source>
</evidence>
<name>B1ZMV5_OPITP</name>
<reference evidence="8 9" key="1">
    <citation type="journal article" date="2011" name="J. Bacteriol.">
        <title>Genome sequence of the verrucomicrobium Opitutus terrae PB90-1, an abundant inhabitant of rice paddy soil ecosystems.</title>
        <authorList>
            <person name="van Passel M.W."/>
            <person name="Kant R."/>
            <person name="Palva A."/>
            <person name="Copeland A."/>
            <person name="Lucas S."/>
            <person name="Lapidus A."/>
            <person name="Glavina del Rio T."/>
            <person name="Pitluck S."/>
            <person name="Goltsman E."/>
            <person name="Clum A."/>
            <person name="Sun H."/>
            <person name="Schmutz J."/>
            <person name="Larimer F.W."/>
            <person name="Land M.L."/>
            <person name="Hauser L."/>
            <person name="Kyrpides N."/>
            <person name="Mikhailova N."/>
            <person name="Richardson P.P."/>
            <person name="Janssen P.H."/>
            <person name="de Vos W.M."/>
            <person name="Smidt H."/>
        </authorList>
    </citation>
    <scope>NUCLEOTIDE SEQUENCE [LARGE SCALE GENOMIC DNA]</scope>
    <source>
        <strain evidence="9">DSM 11246 / JCM 15787 / PB90-1</strain>
    </source>
</reference>
<dbReference type="AlphaFoldDB" id="B1ZMV5"/>
<dbReference type="CDD" id="cd06171">
    <property type="entry name" value="Sigma70_r4"/>
    <property type="match status" value="1"/>
</dbReference>
<dbReference type="GO" id="GO:0003677">
    <property type="term" value="F:DNA binding"/>
    <property type="evidence" value="ECO:0007669"/>
    <property type="project" value="UniProtKB-KW"/>
</dbReference>
<evidence type="ECO:0000256" key="1">
    <source>
        <dbReference type="ARBA" id="ARBA00010641"/>
    </source>
</evidence>
<dbReference type="Pfam" id="PF04542">
    <property type="entry name" value="Sigma70_r2"/>
    <property type="match status" value="1"/>
</dbReference>
<dbReference type="SUPFAM" id="SSF88659">
    <property type="entry name" value="Sigma3 and sigma4 domains of RNA polymerase sigma factors"/>
    <property type="match status" value="1"/>
</dbReference>
<dbReference type="InterPro" id="IPR014284">
    <property type="entry name" value="RNA_pol_sigma-70_dom"/>
</dbReference>
<dbReference type="InterPro" id="IPR013249">
    <property type="entry name" value="RNA_pol_sigma70_r4_t2"/>
</dbReference>
<dbReference type="InterPro" id="IPR013324">
    <property type="entry name" value="RNA_pol_sigma_r3/r4-like"/>
</dbReference>
<dbReference type="PANTHER" id="PTHR43133:SF8">
    <property type="entry name" value="RNA POLYMERASE SIGMA FACTOR HI_1459-RELATED"/>
    <property type="match status" value="1"/>
</dbReference>
<keyword evidence="2" id="KW-0805">Transcription regulation</keyword>
<dbReference type="PANTHER" id="PTHR43133">
    <property type="entry name" value="RNA POLYMERASE ECF-TYPE SIGMA FACTO"/>
    <property type="match status" value="1"/>
</dbReference>
<organism evidence="8 9">
    <name type="scientific">Opitutus terrae (strain DSM 11246 / JCM 15787 / PB90-1)</name>
    <dbReference type="NCBI Taxonomy" id="452637"/>
    <lineage>
        <taxon>Bacteria</taxon>
        <taxon>Pseudomonadati</taxon>
        <taxon>Verrucomicrobiota</taxon>
        <taxon>Opitutia</taxon>
        <taxon>Opitutales</taxon>
        <taxon>Opitutaceae</taxon>
        <taxon>Opitutus</taxon>
    </lineage>
</organism>
<dbReference type="InterPro" id="IPR013325">
    <property type="entry name" value="RNA_pol_sigma_r2"/>
</dbReference>
<evidence type="ECO:0000256" key="4">
    <source>
        <dbReference type="ARBA" id="ARBA00023125"/>
    </source>
</evidence>
<protein>
    <submittedName>
        <fullName evidence="8">RNA polymerase, sigma-24 subunit, ECF subfamily</fullName>
    </submittedName>
</protein>
<proteinExistence type="inferred from homology"/>
<evidence type="ECO:0000256" key="3">
    <source>
        <dbReference type="ARBA" id="ARBA00023082"/>
    </source>
</evidence>
<keyword evidence="5" id="KW-0804">Transcription</keyword>
<dbReference type="STRING" id="452637.Oter_2100"/>
<gene>
    <name evidence="8" type="ordered locus">Oter_2100</name>
</gene>
<dbReference type="Gene3D" id="1.10.1740.10">
    <property type="match status" value="1"/>
</dbReference>
<dbReference type="KEGG" id="ote:Oter_2100"/>
<dbReference type="GO" id="GO:0016987">
    <property type="term" value="F:sigma factor activity"/>
    <property type="evidence" value="ECO:0007669"/>
    <property type="project" value="UniProtKB-KW"/>
</dbReference>
<comment type="similarity">
    <text evidence="1">Belongs to the sigma-70 factor family. ECF subfamily.</text>
</comment>
<dbReference type="Pfam" id="PF08281">
    <property type="entry name" value="Sigma70_r4_2"/>
    <property type="match status" value="1"/>
</dbReference>
<accession>B1ZMV5</accession>
<evidence type="ECO:0000256" key="2">
    <source>
        <dbReference type="ARBA" id="ARBA00023015"/>
    </source>
</evidence>
<evidence type="ECO:0000259" key="6">
    <source>
        <dbReference type="Pfam" id="PF04542"/>
    </source>
</evidence>
<dbReference type="GO" id="GO:0006352">
    <property type="term" value="P:DNA-templated transcription initiation"/>
    <property type="evidence" value="ECO:0007669"/>
    <property type="project" value="InterPro"/>
</dbReference>
<dbReference type="Gene3D" id="1.10.10.10">
    <property type="entry name" value="Winged helix-like DNA-binding domain superfamily/Winged helix DNA-binding domain"/>
    <property type="match status" value="1"/>
</dbReference>
<keyword evidence="9" id="KW-1185">Reference proteome</keyword>
<dbReference type="eggNOG" id="COG1595">
    <property type="taxonomic scope" value="Bacteria"/>
</dbReference>
<dbReference type="Proteomes" id="UP000007013">
    <property type="component" value="Chromosome"/>
</dbReference>
<feature type="domain" description="RNA polymerase sigma factor 70 region 4 type 2" evidence="7">
    <location>
        <begin position="178"/>
        <end position="229"/>
    </location>
</feature>
<evidence type="ECO:0000259" key="7">
    <source>
        <dbReference type="Pfam" id="PF08281"/>
    </source>
</evidence>
<dbReference type="HOGENOM" id="CLU_047691_3_0_0"/>
<dbReference type="InterPro" id="IPR039425">
    <property type="entry name" value="RNA_pol_sigma-70-like"/>
</dbReference>
<keyword evidence="4" id="KW-0238">DNA-binding</keyword>
<feature type="domain" description="RNA polymerase sigma-70 region 2" evidence="6">
    <location>
        <begin position="85"/>
        <end position="150"/>
    </location>
</feature>
<dbReference type="InterPro" id="IPR036388">
    <property type="entry name" value="WH-like_DNA-bd_sf"/>
</dbReference>
<sequence>MRASGCEIRRLRKPRTLRAITSILRRKIAGRGAVRNESQIRNFPTAPPSGQTDACSLSEQSAAAALGDLVRQAQQGDENAQRTLVINYQRRLAGFIYAITGRSDAVEDLAQQVFIKMIRALGRLHEVAQFEAWLFRLARNTCIDHLRRQKLRRIFTPFGAEHENVPEPAGAVDSEELDALRHALQQLPPKDRALLALAQEGRSQVEMAAVTGTSVMAVKARLHRAREKLRQHYQRPHET</sequence>